<dbReference type="OrthoDB" id="9802901at2"/>
<dbReference type="GO" id="GO:0004519">
    <property type="term" value="F:endonuclease activity"/>
    <property type="evidence" value="ECO:0007669"/>
    <property type="project" value="UniProtKB-KW"/>
</dbReference>
<evidence type="ECO:0000313" key="3">
    <source>
        <dbReference type="Proteomes" id="UP000199611"/>
    </source>
</evidence>
<gene>
    <name evidence="2" type="ORF">SAMN05660836_00093</name>
</gene>
<proteinExistence type="predicted"/>
<dbReference type="GO" id="GO:0003676">
    <property type="term" value="F:nucleic acid binding"/>
    <property type="evidence" value="ECO:0007669"/>
    <property type="project" value="InterPro"/>
</dbReference>
<dbReference type="AlphaFoldDB" id="A0A1I4QLT3"/>
<protein>
    <submittedName>
        <fullName evidence="2">HNH endonuclease</fullName>
    </submittedName>
</protein>
<sequence length="103" mass="12161">MEKYFFVVEVSPEFVNREREKAKALKKSRWWQRKISQGICHYCGRSFPPSELTMDHIVPIIRGGRSTRGNIVPACKECNAKKKYLLPLEWDEYLKKLKDDGKE</sequence>
<dbReference type="GO" id="GO:0008270">
    <property type="term" value="F:zinc ion binding"/>
    <property type="evidence" value="ECO:0007669"/>
    <property type="project" value="InterPro"/>
</dbReference>
<keyword evidence="2" id="KW-0378">Hydrolase</keyword>
<dbReference type="EMBL" id="FOUU01000001">
    <property type="protein sequence ID" value="SFM40716.1"/>
    <property type="molecule type" value="Genomic_DNA"/>
</dbReference>
<keyword evidence="3" id="KW-1185">Reference proteome</keyword>
<organism evidence="2 3">
    <name type="scientific">Thermodesulforhabdus norvegica</name>
    <dbReference type="NCBI Taxonomy" id="39841"/>
    <lineage>
        <taxon>Bacteria</taxon>
        <taxon>Pseudomonadati</taxon>
        <taxon>Thermodesulfobacteriota</taxon>
        <taxon>Syntrophobacteria</taxon>
        <taxon>Syntrophobacterales</taxon>
        <taxon>Thermodesulforhabdaceae</taxon>
        <taxon>Thermodesulforhabdus</taxon>
    </lineage>
</organism>
<evidence type="ECO:0000313" key="2">
    <source>
        <dbReference type="EMBL" id="SFM40716.1"/>
    </source>
</evidence>
<dbReference type="STRING" id="39841.SAMN05660836_00093"/>
<reference evidence="2 3" key="1">
    <citation type="submission" date="2016-10" db="EMBL/GenBank/DDBJ databases">
        <authorList>
            <person name="de Groot N.N."/>
        </authorList>
    </citation>
    <scope>NUCLEOTIDE SEQUENCE [LARGE SCALE GENOMIC DNA]</scope>
    <source>
        <strain evidence="2 3">DSM 9990</strain>
    </source>
</reference>
<dbReference type="PANTHER" id="PTHR33877:SF1">
    <property type="entry name" value="TYPE IV METHYL-DIRECTED RESTRICTION ENZYME ECOKMCRA"/>
    <property type="match status" value="1"/>
</dbReference>
<name>A0A1I4QLT3_9BACT</name>
<dbReference type="InterPro" id="IPR002711">
    <property type="entry name" value="HNH"/>
</dbReference>
<dbReference type="RefSeq" id="WP_093392581.1">
    <property type="nucleotide sequence ID" value="NZ_FOUU01000001.1"/>
</dbReference>
<keyword evidence="2" id="KW-0255">Endonuclease</keyword>
<accession>A0A1I4QLT3</accession>
<dbReference type="InterPro" id="IPR052892">
    <property type="entry name" value="NA-targeting_endonuclease"/>
</dbReference>
<feature type="domain" description="HNH nuclease" evidence="1">
    <location>
        <begin position="29"/>
        <end position="80"/>
    </location>
</feature>
<dbReference type="InterPro" id="IPR003615">
    <property type="entry name" value="HNH_nuc"/>
</dbReference>
<dbReference type="CDD" id="cd00085">
    <property type="entry name" value="HNHc"/>
    <property type="match status" value="1"/>
</dbReference>
<evidence type="ECO:0000259" key="1">
    <source>
        <dbReference type="SMART" id="SM00507"/>
    </source>
</evidence>
<dbReference type="SMART" id="SM00507">
    <property type="entry name" value="HNHc"/>
    <property type="match status" value="1"/>
</dbReference>
<dbReference type="Proteomes" id="UP000199611">
    <property type="component" value="Unassembled WGS sequence"/>
</dbReference>
<keyword evidence="2" id="KW-0540">Nuclease</keyword>
<dbReference type="PANTHER" id="PTHR33877">
    <property type="entry name" value="SLL1193 PROTEIN"/>
    <property type="match status" value="1"/>
</dbReference>
<dbReference type="Gene3D" id="1.10.30.50">
    <property type="match status" value="1"/>
</dbReference>
<dbReference type="Pfam" id="PF01844">
    <property type="entry name" value="HNH"/>
    <property type="match status" value="1"/>
</dbReference>